<name>A0A8K0JK43_9TREE</name>
<evidence type="ECO:0000313" key="11">
    <source>
        <dbReference type="Proteomes" id="UP000812966"/>
    </source>
</evidence>
<organism evidence="10 11">
    <name type="scientific">Filobasidium floriforme</name>
    <dbReference type="NCBI Taxonomy" id="5210"/>
    <lineage>
        <taxon>Eukaryota</taxon>
        <taxon>Fungi</taxon>
        <taxon>Dikarya</taxon>
        <taxon>Basidiomycota</taxon>
        <taxon>Agaricomycotina</taxon>
        <taxon>Tremellomycetes</taxon>
        <taxon>Filobasidiales</taxon>
        <taxon>Filobasidiaceae</taxon>
        <taxon>Filobasidium</taxon>
    </lineage>
</organism>
<evidence type="ECO:0000256" key="6">
    <source>
        <dbReference type="ARBA" id="ARBA00023004"/>
    </source>
</evidence>
<evidence type="ECO:0000256" key="5">
    <source>
        <dbReference type="ARBA" id="ARBA00023002"/>
    </source>
</evidence>
<sequence length="668" mass="73853">MPIIMDLLNTLGVSAHISSKWTSTLISTRPLTLLAITSALLASYPILKLFYALFLSHTIYTHFHPLRRLPRIKERPSLLLGANQVILDSPPGQAERRWLDTHDTTVIVYPGFLGTHSVYVADPTAIHHLFGPGHGAYEKSEIRQRILRVLLGQGLVTATSKQAVKQRRIIVPALQTRNLERLAPVFQDACEGMVGVVKENLLAAQNQKEAEGTGRKPMITGGNQHEDKGDKGEMTVLDLGDVLWACSLDIIGKAGFGYDFHAVQSARRRVSTTGTTDTINTGHTNSNSNSNSVLDEKNLSTYTANNATNTTTVIPPQNRLARAFDDAMEATLKPSTFDRLVTLVAAVLFPVFTMLPITKANRECVKARKLMDHVAGGILDQRLDAVEEAGLKEKADFEGDQKDLLGVLVRANRATDLKPDQRLTRPELLGQLTTFLVAGHETTAAAAAWLLYYLSLYPDIQARVYEEVKELDRKVASEGEGREGGRPTWREMAELPLLRACFFEASRLQPSLPVTHRDAVEDDVIPLSRPLRASDNGEPIESMFVPKGTVLTIGIAAINRSTDIWGADANEFKPDRWFDLEADKHAPPLKTWSFMMGPRTCPGWRYAQVQVMCIISSMLREFELHYAGLELQAQMAKIIAGRPIVKDQADVGSQLPIGLTFRNKDKSG</sequence>
<dbReference type="Proteomes" id="UP000812966">
    <property type="component" value="Unassembled WGS sequence"/>
</dbReference>
<keyword evidence="6 8" id="KW-0408">Iron</keyword>
<gene>
    <name evidence="10" type="ORF">FFLO_03978</name>
</gene>
<dbReference type="AlphaFoldDB" id="A0A8K0JK43"/>
<dbReference type="PRINTS" id="PR00385">
    <property type="entry name" value="P450"/>
</dbReference>
<comment type="pathway">
    <text evidence="2">Secondary metabolite biosynthesis.</text>
</comment>
<dbReference type="Gene3D" id="1.10.630.10">
    <property type="entry name" value="Cytochrome P450"/>
    <property type="match status" value="1"/>
</dbReference>
<dbReference type="SUPFAM" id="SSF48264">
    <property type="entry name" value="Cytochrome P450"/>
    <property type="match status" value="1"/>
</dbReference>
<dbReference type="GO" id="GO:0004497">
    <property type="term" value="F:monooxygenase activity"/>
    <property type="evidence" value="ECO:0007669"/>
    <property type="project" value="UniProtKB-KW"/>
</dbReference>
<feature type="binding site" description="axial binding residue" evidence="8">
    <location>
        <position position="601"/>
    </location>
    <ligand>
        <name>heme</name>
        <dbReference type="ChEBI" id="CHEBI:30413"/>
    </ligand>
    <ligandPart>
        <name>Fe</name>
        <dbReference type="ChEBI" id="CHEBI:18248"/>
    </ligandPart>
</feature>
<evidence type="ECO:0008006" key="12">
    <source>
        <dbReference type="Google" id="ProtNLM"/>
    </source>
</evidence>
<reference evidence="10" key="1">
    <citation type="submission" date="2020-04" db="EMBL/GenBank/DDBJ databases">
        <title>Analysis of mating type loci in Filobasidium floriforme.</title>
        <authorList>
            <person name="Nowrousian M."/>
        </authorList>
    </citation>
    <scope>NUCLEOTIDE SEQUENCE</scope>
    <source>
        <strain evidence="10">CBS 6242</strain>
    </source>
</reference>
<evidence type="ECO:0000256" key="3">
    <source>
        <dbReference type="ARBA" id="ARBA00010617"/>
    </source>
</evidence>
<evidence type="ECO:0000256" key="7">
    <source>
        <dbReference type="ARBA" id="ARBA00023033"/>
    </source>
</evidence>
<feature type="region of interest" description="Disordered" evidence="9">
    <location>
        <begin position="273"/>
        <end position="294"/>
    </location>
</feature>
<protein>
    <recommendedName>
        <fullName evidence="12">Cytochrome P450</fullName>
    </recommendedName>
</protein>
<dbReference type="GO" id="GO:0020037">
    <property type="term" value="F:heme binding"/>
    <property type="evidence" value="ECO:0007669"/>
    <property type="project" value="InterPro"/>
</dbReference>
<evidence type="ECO:0000256" key="2">
    <source>
        <dbReference type="ARBA" id="ARBA00005179"/>
    </source>
</evidence>
<evidence type="ECO:0000256" key="1">
    <source>
        <dbReference type="ARBA" id="ARBA00001971"/>
    </source>
</evidence>
<dbReference type="GO" id="GO:0016705">
    <property type="term" value="F:oxidoreductase activity, acting on paired donors, with incorporation or reduction of molecular oxygen"/>
    <property type="evidence" value="ECO:0007669"/>
    <property type="project" value="InterPro"/>
</dbReference>
<comment type="cofactor">
    <cofactor evidence="1 8">
        <name>heme</name>
        <dbReference type="ChEBI" id="CHEBI:30413"/>
    </cofactor>
</comment>
<dbReference type="Pfam" id="PF00067">
    <property type="entry name" value="p450"/>
    <property type="match status" value="1"/>
</dbReference>
<dbReference type="EMBL" id="JABELV010000078">
    <property type="protein sequence ID" value="KAG7531971.1"/>
    <property type="molecule type" value="Genomic_DNA"/>
</dbReference>
<feature type="region of interest" description="Disordered" evidence="9">
    <location>
        <begin position="207"/>
        <end position="231"/>
    </location>
</feature>
<keyword evidence="8" id="KW-0479">Metal-binding</keyword>
<dbReference type="InterPro" id="IPR050121">
    <property type="entry name" value="Cytochrome_P450_monoxygenase"/>
</dbReference>
<evidence type="ECO:0000313" key="10">
    <source>
        <dbReference type="EMBL" id="KAG7531971.1"/>
    </source>
</evidence>
<keyword evidence="5" id="KW-0560">Oxidoreductase</keyword>
<dbReference type="PANTHER" id="PTHR24305">
    <property type="entry name" value="CYTOCHROME P450"/>
    <property type="match status" value="1"/>
</dbReference>
<evidence type="ECO:0000256" key="4">
    <source>
        <dbReference type="ARBA" id="ARBA00022617"/>
    </source>
</evidence>
<dbReference type="PANTHER" id="PTHR24305:SF166">
    <property type="entry name" value="CYTOCHROME P450 12A4, MITOCHONDRIAL-RELATED"/>
    <property type="match status" value="1"/>
</dbReference>
<dbReference type="GO" id="GO:0005506">
    <property type="term" value="F:iron ion binding"/>
    <property type="evidence" value="ECO:0007669"/>
    <property type="project" value="InterPro"/>
</dbReference>
<comment type="similarity">
    <text evidence="3">Belongs to the cytochrome P450 family.</text>
</comment>
<feature type="compositionally biased region" description="Low complexity" evidence="9">
    <location>
        <begin position="273"/>
        <end position="292"/>
    </location>
</feature>
<dbReference type="InterPro" id="IPR002401">
    <property type="entry name" value="Cyt_P450_E_grp-I"/>
</dbReference>
<dbReference type="PRINTS" id="PR00463">
    <property type="entry name" value="EP450I"/>
</dbReference>
<accession>A0A8K0JK43</accession>
<keyword evidence="7" id="KW-0503">Monooxygenase</keyword>
<comment type="caution">
    <text evidence="10">The sequence shown here is derived from an EMBL/GenBank/DDBJ whole genome shotgun (WGS) entry which is preliminary data.</text>
</comment>
<evidence type="ECO:0000256" key="8">
    <source>
        <dbReference type="PIRSR" id="PIRSR602401-1"/>
    </source>
</evidence>
<keyword evidence="4 8" id="KW-0349">Heme</keyword>
<dbReference type="InterPro" id="IPR001128">
    <property type="entry name" value="Cyt_P450"/>
</dbReference>
<keyword evidence="11" id="KW-1185">Reference proteome</keyword>
<evidence type="ECO:0000256" key="9">
    <source>
        <dbReference type="SAM" id="MobiDB-lite"/>
    </source>
</evidence>
<dbReference type="InterPro" id="IPR036396">
    <property type="entry name" value="Cyt_P450_sf"/>
</dbReference>
<proteinExistence type="inferred from homology"/>